<dbReference type="InterPro" id="IPR044068">
    <property type="entry name" value="CB"/>
</dbReference>
<evidence type="ECO:0000313" key="8">
    <source>
        <dbReference type="EMBL" id="WWM65478.1"/>
    </source>
</evidence>
<dbReference type="SUPFAM" id="SSF56349">
    <property type="entry name" value="DNA breaking-rejoining enzymes"/>
    <property type="match status" value="1"/>
</dbReference>
<dbReference type="PANTHER" id="PTHR30349">
    <property type="entry name" value="PHAGE INTEGRASE-RELATED"/>
    <property type="match status" value="1"/>
</dbReference>
<dbReference type="InterPro" id="IPR050090">
    <property type="entry name" value="Tyrosine_recombinase_XerCD"/>
</dbReference>
<dbReference type="Gene3D" id="1.10.150.130">
    <property type="match status" value="1"/>
</dbReference>
<evidence type="ECO:0000256" key="1">
    <source>
        <dbReference type="ARBA" id="ARBA00008857"/>
    </source>
</evidence>
<dbReference type="Proteomes" id="UP001372714">
    <property type="component" value="Chromosome"/>
</dbReference>
<dbReference type="InterPro" id="IPR010998">
    <property type="entry name" value="Integrase_recombinase_N"/>
</dbReference>
<keyword evidence="4" id="KW-0233">DNA recombination</keyword>
<protein>
    <submittedName>
        <fullName evidence="8">Phage integrase Arm DNA-binding domain-containing protein</fullName>
    </submittedName>
</protein>
<dbReference type="Pfam" id="PF00589">
    <property type="entry name" value="Phage_integrase"/>
    <property type="match status" value="1"/>
</dbReference>
<dbReference type="InterPro" id="IPR016177">
    <property type="entry name" value="DNA-bd_dom_sf"/>
</dbReference>
<gene>
    <name evidence="8" type="ORF">V6W80_17365</name>
</gene>
<evidence type="ECO:0000256" key="4">
    <source>
        <dbReference type="ARBA" id="ARBA00023172"/>
    </source>
</evidence>
<evidence type="ECO:0000259" key="7">
    <source>
        <dbReference type="PROSITE" id="PS51900"/>
    </source>
</evidence>
<evidence type="ECO:0000259" key="6">
    <source>
        <dbReference type="PROSITE" id="PS51898"/>
    </source>
</evidence>
<dbReference type="InterPro" id="IPR002104">
    <property type="entry name" value="Integrase_catalytic"/>
</dbReference>
<dbReference type="SUPFAM" id="SSF54171">
    <property type="entry name" value="DNA-binding domain"/>
    <property type="match status" value="1"/>
</dbReference>
<dbReference type="Gene3D" id="3.30.160.60">
    <property type="entry name" value="Classic Zinc Finger"/>
    <property type="match status" value="1"/>
</dbReference>
<proteinExistence type="inferred from homology"/>
<dbReference type="Pfam" id="PF09003">
    <property type="entry name" value="Arm-DNA-bind_1"/>
    <property type="match status" value="1"/>
</dbReference>
<name>A0ABZ2FP16_9PSED</name>
<dbReference type="PANTHER" id="PTHR30349:SF64">
    <property type="entry name" value="PROPHAGE INTEGRASE INTD-RELATED"/>
    <property type="match status" value="1"/>
</dbReference>
<evidence type="ECO:0000256" key="3">
    <source>
        <dbReference type="ARBA" id="ARBA00023125"/>
    </source>
</evidence>
<dbReference type="Gene3D" id="1.10.443.10">
    <property type="entry name" value="Intergrase catalytic core"/>
    <property type="match status" value="1"/>
</dbReference>
<dbReference type="InterPro" id="IPR013762">
    <property type="entry name" value="Integrase-like_cat_sf"/>
</dbReference>
<dbReference type="InterPro" id="IPR015094">
    <property type="entry name" value="Integrase_lambda-typ_DNA-bd_N"/>
</dbReference>
<evidence type="ECO:0000256" key="5">
    <source>
        <dbReference type="PROSITE-ProRule" id="PRU01248"/>
    </source>
</evidence>
<keyword evidence="3 5" id="KW-0238">DNA-binding</keyword>
<dbReference type="Pfam" id="PF22022">
    <property type="entry name" value="Phage_int_M"/>
    <property type="match status" value="1"/>
</dbReference>
<dbReference type="PROSITE" id="PS51900">
    <property type="entry name" value="CB"/>
    <property type="match status" value="1"/>
</dbReference>
<comment type="similarity">
    <text evidence="1">Belongs to the 'phage' integrase family.</text>
</comment>
<evidence type="ECO:0000256" key="2">
    <source>
        <dbReference type="ARBA" id="ARBA00022908"/>
    </source>
</evidence>
<reference evidence="8 9" key="1">
    <citation type="submission" date="2024-02" db="EMBL/GenBank/DDBJ databases">
        <title>The whole genome sequence of Pseudomonas benzopyrenica MLY92.</title>
        <authorList>
            <person name="Liu Y."/>
        </authorList>
    </citation>
    <scope>NUCLEOTIDE SEQUENCE [LARGE SCALE GENOMIC DNA]</scope>
    <source>
        <strain evidence="8 9">MLY92</strain>
    </source>
</reference>
<organism evidence="8 9">
    <name type="scientific">Pseudomonas benzopyrenica</name>
    <dbReference type="NCBI Taxonomy" id="2993566"/>
    <lineage>
        <taxon>Bacteria</taxon>
        <taxon>Pseudomonadati</taxon>
        <taxon>Pseudomonadota</taxon>
        <taxon>Gammaproteobacteria</taxon>
        <taxon>Pseudomonadales</taxon>
        <taxon>Pseudomonadaceae</taxon>
        <taxon>Pseudomonas</taxon>
    </lineage>
</organism>
<dbReference type="EMBL" id="CP145723">
    <property type="protein sequence ID" value="WWM65478.1"/>
    <property type="molecule type" value="Genomic_DNA"/>
</dbReference>
<feature type="domain" description="Tyr recombinase" evidence="6">
    <location>
        <begin position="180"/>
        <end position="366"/>
    </location>
</feature>
<keyword evidence="2" id="KW-0229">DNA integration</keyword>
<dbReference type="InterPro" id="IPR011010">
    <property type="entry name" value="DNA_brk_join_enz"/>
</dbReference>
<dbReference type="GO" id="GO:0003677">
    <property type="term" value="F:DNA binding"/>
    <property type="evidence" value="ECO:0007669"/>
    <property type="project" value="UniProtKB-KW"/>
</dbReference>
<feature type="domain" description="Core-binding (CB)" evidence="7">
    <location>
        <begin position="79"/>
        <end position="160"/>
    </location>
</feature>
<evidence type="ECO:0000313" key="9">
    <source>
        <dbReference type="Proteomes" id="UP001372714"/>
    </source>
</evidence>
<sequence length="366" mass="41053">MAARPRKTGSKDLPPNLYRKLDTRNGVTYYSYRDPVSGRTFGLGTDKQAAIMEAHTQNLDLMGRALPSLAERIASAPRRPFASWIEQYQKDYEKKGLAPSSVRNVRMRLANLVKRFGDQDIGEISTFAVASYLKEMAEAGKAQMARAMRSLLRDVFNEAIAAGWRKDNPVDVTKAARVTIQRQRLTLETWRLIYEEARQPWLKRAMELAVLTGQRRDDLARMQFRDVVDGALQVEQSKTGMRLRLSTEIRLECLGLELGEVIRSCRDRVLAKTLIHHSKRVSAAKPGDPLMLDTLSKAFAEARDRAAAKAGITFGDSPPTFHEQRSLAARLHEAEGRSAQALLGHKSSKTTAIYRDSRGAEWVSVA</sequence>
<dbReference type="PROSITE" id="PS51898">
    <property type="entry name" value="TYR_RECOMBINASE"/>
    <property type="match status" value="1"/>
</dbReference>
<accession>A0ABZ2FP16</accession>
<dbReference type="RefSeq" id="WP_338544939.1">
    <property type="nucleotide sequence ID" value="NZ_CP145723.1"/>
</dbReference>
<keyword evidence="9" id="KW-1185">Reference proteome</keyword>
<dbReference type="InterPro" id="IPR053876">
    <property type="entry name" value="Phage_int_M"/>
</dbReference>